<evidence type="ECO:0000256" key="1">
    <source>
        <dbReference type="SAM" id="MobiDB-lite"/>
    </source>
</evidence>
<dbReference type="Gene3D" id="3.30.300.30">
    <property type="match status" value="1"/>
</dbReference>
<dbReference type="STRING" id="1254432.SCE1572_03215"/>
<dbReference type="PANTHER" id="PTHR43767">
    <property type="entry name" value="LONG-CHAIN-FATTY-ACID--COA LIGASE"/>
    <property type="match status" value="1"/>
</dbReference>
<name>S4XMG1_SORCE</name>
<dbReference type="GO" id="GO:0016877">
    <property type="term" value="F:ligase activity, forming carbon-sulfur bonds"/>
    <property type="evidence" value="ECO:0007669"/>
    <property type="project" value="UniProtKB-ARBA"/>
</dbReference>
<dbReference type="eggNOG" id="COG1020">
    <property type="taxonomic scope" value="Bacteria"/>
</dbReference>
<accession>S4XMG1</accession>
<dbReference type="Proteomes" id="UP000014803">
    <property type="component" value="Chromosome"/>
</dbReference>
<feature type="region of interest" description="Disordered" evidence="1">
    <location>
        <begin position="141"/>
        <end position="173"/>
    </location>
</feature>
<dbReference type="OrthoDB" id="9799237at2"/>
<proteinExistence type="predicted"/>
<dbReference type="InterPro" id="IPR042099">
    <property type="entry name" value="ANL_N_sf"/>
</dbReference>
<evidence type="ECO:0000259" key="3">
    <source>
        <dbReference type="Pfam" id="PF13193"/>
    </source>
</evidence>
<dbReference type="InterPro" id="IPR020845">
    <property type="entry name" value="AMP-binding_CS"/>
</dbReference>
<dbReference type="EMBL" id="CP003969">
    <property type="protein sequence ID" value="AGP33596.1"/>
    <property type="molecule type" value="Genomic_DNA"/>
</dbReference>
<dbReference type="PROSITE" id="PS00455">
    <property type="entry name" value="AMP_BINDING"/>
    <property type="match status" value="1"/>
</dbReference>
<dbReference type="InterPro" id="IPR000873">
    <property type="entry name" value="AMP-dep_synth/lig_dom"/>
</dbReference>
<feature type="domain" description="AMP-dependent synthetase/ligase" evidence="2">
    <location>
        <begin position="13"/>
        <end position="400"/>
    </location>
</feature>
<dbReference type="InterPro" id="IPR050237">
    <property type="entry name" value="ATP-dep_AMP-bd_enzyme"/>
</dbReference>
<dbReference type="HOGENOM" id="CLU_000022_2_12_7"/>
<dbReference type="AlphaFoldDB" id="S4XMG1"/>
<gene>
    <name evidence="4" type="ORF">SCE1572_03215</name>
</gene>
<dbReference type="Pfam" id="PF00501">
    <property type="entry name" value="AMP-binding"/>
    <property type="match status" value="1"/>
</dbReference>
<protein>
    <recommendedName>
        <fullName evidence="6">AMP-dependent synthetase</fullName>
    </recommendedName>
</protein>
<dbReference type="PANTHER" id="PTHR43767:SF10">
    <property type="entry name" value="SURFACTIN SYNTHASE SUBUNIT 1"/>
    <property type="match status" value="1"/>
</dbReference>
<dbReference type="SUPFAM" id="SSF56801">
    <property type="entry name" value="Acetyl-CoA synthetase-like"/>
    <property type="match status" value="1"/>
</dbReference>
<dbReference type="RefSeq" id="WP_020732643.1">
    <property type="nucleotide sequence ID" value="NC_021658.1"/>
</dbReference>
<feature type="domain" description="AMP-binding enzyme C-terminal" evidence="3">
    <location>
        <begin position="439"/>
        <end position="512"/>
    </location>
</feature>
<dbReference type="Pfam" id="PF13193">
    <property type="entry name" value="AMP-binding_C"/>
    <property type="match status" value="1"/>
</dbReference>
<evidence type="ECO:0008006" key="6">
    <source>
        <dbReference type="Google" id="ProtNLM"/>
    </source>
</evidence>
<dbReference type="InterPro" id="IPR025110">
    <property type="entry name" value="AMP-bd_C"/>
</dbReference>
<dbReference type="InterPro" id="IPR045851">
    <property type="entry name" value="AMP-bd_C_sf"/>
</dbReference>
<evidence type="ECO:0000313" key="4">
    <source>
        <dbReference type="EMBL" id="AGP33596.1"/>
    </source>
</evidence>
<sequence length="520" mass="52449">MAAPYRLRAEDLAARGGAVALASRAAAVTYAELAARAAAVGAALAGAGVRPGDRVALLSSGRAHDEPVALVGALAAGAVAVPLDATAPPARLGRIARARGCRALVLDAAAGGLADGIDAALGGGLARVELDAEGRVVRGAAPARAGGGDGAGGEEGASGAGDGGPSGAGGEGGAGAQELACILHTSGSTGEPKPVPITWAGLDAFTAFCIDLIGLAPADRVLRVAELVFDLAWFDHLATLRAGATLATMARRDLASGRALRDAVAALAPTVIYGVPSMFMKLAAALPAAGPGAPAGALSPPVRAILFAGEVFPPRELAALAARAPGAALYNLYGPTETNVCTFHRVDRAALDGVSEVPIGVACPYAACALLALDADEEGGRVIEGPGTGELVVSGPTTVGGGPYRTRDRVERKADGLFYFRGRIDRMVKIRGYRVEPGEVEAALAAHPAVRQAAVIAVEDARLGKTLRGFVALAGDADERALRMHLAERLPPYMVPETIVTMDELPRTPTGKIDYRALPG</sequence>
<feature type="compositionally biased region" description="Gly residues" evidence="1">
    <location>
        <begin position="145"/>
        <end position="173"/>
    </location>
</feature>
<dbReference type="Gene3D" id="3.40.50.12780">
    <property type="entry name" value="N-terminal domain of ligase-like"/>
    <property type="match status" value="1"/>
</dbReference>
<dbReference type="PATRIC" id="fig|1254432.3.peg.700"/>
<reference evidence="4 5" key="1">
    <citation type="journal article" date="2013" name="Sci. Rep.">
        <title>Extraordinary expansion of a Sorangium cellulosum genome from an alkaline milieu.</title>
        <authorList>
            <person name="Han K."/>
            <person name="Li Z.F."/>
            <person name="Peng R."/>
            <person name="Zhu L.P."/>
            <person name="Zhou T."/>
            <person name="Wang L.G."/>
            <person name="Li S.G."/>
            <person name="Zhang X.B."/>
            <person name="Hu W."/>
            <person name="Wu Z.H."/>
            <person name="Qin N."/>
            <person name="Li Y.Z."/>
        </authorList>
    </citation>
    <scope>NUCLEOTIDE SEQUENCE [LARGE SCALE GENOMIC DNA]</scope>
    <source>
        <strain evidence="4 5">So0157-2</strain>
    </source>
</reference>
<evidence type="ECO:0000259" key="2">
    <source>
        <dbReference type="Pfam" id="PF00501"/>
    </source>
</evidence>
<evidence type="ECO:0000313" key="5">
    <source>
        <dbReference type="Proteomes" id="UP000014803"/>
    </source>
</evidence>
<organism evidence="4 5">
    <name type="scientific">Sorangium cellulosum So0157-2</name>
    <dbReference type="NCBI Taxonomy" id="1254432"/>
    <lineage>
        <taxon>Bacteria</taxon>
        <taxon>Pseudomonadati</taxon>
        <taxon>Myxococcota</taxon>
        <taxon>Polyangia</taxon>
        <taxon>Polyangiales</taxon>
        <taxon>Polyangiaceae</taxon>
        <taxon>Sorangium</taxon>
    </lineage>
</organism>
<dbReference type="KEGG" id="scu:SCE1572_03215"/>